<dbReference type="PANTHER" id="PTHR15180">
    <property type="entry name" value="GENERAL TRANSCRIPTION FACTOR 3C POLYPEPTIDE 1"/>
    <property type="match status" value="1"/>
</dbReference>
<evidence type="ECO:0000313" key="3">
    <source>
        <dbReference type="Proteomes" id="UP000038045"/>
    </source>
</evidence>
<dbReference type="GO" id="GO:0006384">
    <property type="term" value="P:transcription initiation at RNA polymerase III promoter"/>
    <property type="evidence" value="ECO:0007669"/>
    <property type="project" value="InterPro"/>
</dbReference>
<dbReference type="Proteomes" id="UP000038045">
    <property type="component" value="Unplaced"/>
</dbReference>
<dbReference type="STRING" id="131310.A0A0N4Z4M9"/>
<dbReference type="InterPro" id="IPR035625">
    <property type="entry name" value="Tfc3-like_eWH"/>
</dbReference>
<dbReference type="InterPro" id="IPR056467">
    <property type="entry name" value="eWH_GTF3C1"/>
</dbReference>
<dbReference type="GO" id="GO:0042791">
    <property type="term" value="P:5S class rRNA transcription by RNA polymerase III"/>
    <property type="evidence" value="ECO:0007669"/>
    <property type="project" value="TreeGrafter"/>
</dbReference>
<dbReference type="WBParaSite" id="PTRK_0000194500.1">
    <property type="protein sequence ID" value="PTRK_0000194500.1"/>
    <property type="gene ID" value="PTRK_0000194500"/>
</dbReference>
<dbReference type="PANTHER" id="PTHR15180:SF1">
    <property type="entry name" value="GENERAL TRANSCRIPTION FACTOR 3C POLYPEPTIDE 1"/>
    <property type="match status" value="1"/>
</dbReference>
<dbReference type="GO" id="GO:0003677">
    <property type="term" value="F:DNA binding"/>
    <property type="evidence" value="ECO:0007669"/>
    <property type="project" value="InterPro"/>
</dbReference>
<sequence length="1446" mass="167107">MSGLNKTIIITPRNSRILRDEKANDTSFIGTAVVGEEAASQYSERYYKYEPNNWNPMMLYRTPTDVINQALREASGDGADRYEIGHALGINCHIKSGNRTASQYIQELTKSFPNEIGQFHKMNGKIRSIRYFIKEGHATAFQELYNEFEKITGRSCPFKCGDVFKFPGAKLNTLRISDITLKRMNAVLKKLEEEKVVVTYFRLVKYLQDLELKEGYKYQMDKKSLIKIIVALERKGLLKITESVVNHGDTQISVKCVCHRSIVDKDHPAIPEAIANLIRIYEAESRLFPSGQLRNPASVKREAPEEEDPKKRAQRLATLERRRLKRLREKESDQTSETPKTARNKKPKISTTESSSVEMSSQSENEEEDEEEEMEDCEEASNDAVRPRRVVNLHKFIANQGKLMKLMMIHELIYYFLNEYKEGMIRYQDRFLRVTEIKVEVVDQPEIQLDPSSLASSHSRKIVQDTGSKEFKIPFENIPVVRDEKTIYRYLPPLGESSIIPKGWFAINEIMNILPLSVVAFISKYSFDDPIMMEFLRDPVKRFILYADLPPIFRHKIFPASKLCRVIEHKLMLLAAMGLVTLSKKDENQSGVEIETCHDLFYLGKVKTIKDTSIAPPSYMKISGDMNDYKSYTHKLDSVQNIRKYWHHVRAISLSTHFSFKRLLEEGDLDSNKTFVLGLIEKDSYRRPIQDYNDELVLNDANNGCCGFHPSLFLHLKRHWDINTGPDDIFRWFSVYVSESGEEMKSFIEQSVEKLNIGWNSCLHLLMAPDGSINKRNRKVQPKFADPTCRGLPILKRISSQSLSNSRKHKKVNGESVIDDKGYLIVKRSKTKKRTLDEKDALVIQDRTQLRVRFTKREKDLLVMIRAVGYFLKPIYRIWVSPPLIRDLMHNYVPESRTKTIQNILSAGSREMAKSQGRVEFFRYVNLFEGNSEMLDIKSKMVDTTKSRDSDTINDGIFLDAFNCAYRIIFDDDKEIPNPSVTDEEFFKYYKEKLDDTIDLTEIVKNSSDIHLPSRSLSDIQQELSFHVMLSSLLHSTTDVFTEESKRIEKLAFTLIESRLSEVIIKMKTESIICKPKGMDLMINNDSLVVSASMAILSTHFRYMFSVRYHNEIVSQNINDYKNIVETKDCTNTYTPGGLILICDLMESKGMHSCVTVGKGFIDIIDKEEELGGNSGLKRNKQLESANMKFDDIHLRYTNIPKFSFKLVNPENVAKEMIQKVNINDIKEISEEEFMNAASKIDGYVENNFRNLFKKLEECTFYGLTHDNVSDILKMSHDDTKKSLDVLVNKNYIFICGFDCRRYILIKYANNWVVKNSDNMCFMMRPWLNSMGDINISILKWMAECILLKLVDGPGISLNQLLINFGTVLRPHLVLEILEFLKSLNAITLEKKLVPTSYILDPFTKEKEMISRWEVEPVSNALTRFSQSFSDVEFHPLFTKECYQYS</sequence>
<dbReference type="CDD" id="cd16169">
    <property type="entry name" value="Tau138_eWH"/>
    <property type="match status" value="1"/>
</dbReference>
<keyword evidence="3" id="KW-1185">Reference proteome</keyword>
<feature type="compositionally biased region" description="Basic and acidic residues" evidence="1">
    <location>
        <begin position="299"/>
        <end position="311"/>
    </location>
</feature>
<accession>A0A0N4Z4M9</accession>
<dbReference type="GO" id="GO:0000127">
    <property type="term" value="C:transcription factor TFIIIC complex"/>
    <property type="evidence" value="ECO:0007669"/>
    <property type="project" value="InterPro"/>
</dbReference>
<organism evidence="3 4">
    <name type="scientific">Parastrongyloides trichosuri</name>
    <name type="common">Possum-specific nematode worm</name>
    <dbReference type="NCBI Taxonomy" id="131310"/>
    <lineage>
        <taxon>Eukaryota</taxon>
        <taxon>Metazoa</taxon>
        <taxon>Ecdysozoa</taxon>
        <taxon>Nematoda</taxon>
        <taxon>Chromadorea</taxon>
        <taxon>Rhabditida</taxon>
        <taxon>Tylenchina</taxon>
        <taxon>Panagrolaimomorpha</taxon>
        <taxon>Strongyloidoidea</taxon>
        <taxon>Strongyloididae</taxon>
        <taxon>Parastrongyloides</taxon>
    </lineage>
</organism>
<proteinExistence type="predicted"/>
<evidence type="ECO:0000313" key="4">
    <source>
        <dbReference type="WBParaSite" id="PTRK_0000194500.1"/>
    </source>
</evidence>
<feature type="region of interest" description="Disordered" evidence="1">
    <location>
        <begin position="292"/>
        <end position="383"/>
    </location>
</feature>
<feature type="compositionally biased region" description="Low complexity" evidence="1">
    <location>
        <begin position="350"/>
        <end position="363"/>
    </location>
</feature>
<reference evidence="4" key="1">
    <citation type="submission" date="2017-02" db="UniProtKB">
        <authorList>
            <consortium name="WormBaseParasite"/>
        </authorList>
    </citation>
    <scope>IDENTIFICATION</scope>
</reference>
<dbReference type="Pfam" id="PF24101">
    <property type="entry name" value="WHD_GTF3C1"/>
    <property type="match status" value="1"/>
</dbReference>
<evidence type="ECO:0000259" key="2">
    <source>
        <dbReference type="Pfam" id="PF24101"/>
    </source>
</evidence>
<protein>
    <submittedName>
        <fullName evidence="4">B-block_TFIIIC domain-containing protein</fullName>
    </submittedName>
</protein>
<feature type="domain" description="GTF3C1 extended winged-helix" evidence="2">
    <location>
        <begin position="176"/>
        <end position="286"/>
    </location>
</feature>
<dbReference type="InterPro" id="IPR044210">
    <property type="entry name" value="Tfc3-like"/>
</dbReference>
<feature type="compositionally biased region" description="Acidic residues" evidence="1">
    <location>
        <begin position="364"/>
        <end position="381"/>
    </location>
</feature>
<evidence type="ECO:0000256" key="1">
    <source>
        <dbReference type="SAM" id="MobiDB-lite"/>
    </source>
</evidence>
<name>A0A0N4Z4M9_PARTI</name>